<gene>
    <name evidence="3" type="ORF">METZ01_LOCUS257482</name>
</gene>
<evidence type="ECO:0000313" key="3">
    <source>
        <dbReference type="EMBL" id="SVC04628.1"/>
    </source>
</evidence>
<dbReference type="EMBL" id="UINC01070462">
    <property type="protein sequence ID" value="SVC04628.1"/>
    <property type="molecule type" value="Genomic_DNA"/>
</dbReference>
<protein>
    <recommendedName>
        <fullName evidence="2">Calcineurin-like phosphoesterase domain-containing protein</fullName>
    </recommendedName>
</protein>
<dbReference type="PANTHER" id="PTHR22953:SF153">
    <property type="entry name" value="PURPLE ACID PHOSPHATASE"/>
    <property type="match status" value="1"/>
</dbReference>
<organism evidence="3">
    <name type="scientific">marine metagenome</name>
    <dbReference type="NCBI Taxonomy" id="408172"/>
    <lineage>
        <taxon>unclassified sequences</taxon>
        <taxon>metagenomes</taxon>
        <taxon>ecological metagenomes</taxon>
    </lineage>
</organism>
<dbReference type="InterPro" id="IPR039331">
    <property type="entry name" value="PAPs-like"/>
</dbReference>
<dbReference type="GO" id="GO:0046872">
    <property type="term" value="F:metal ion binding"/>
    <property type="evidence" value="ECO:0007669"/>
    <property type="project" value="InterPro"/>
</dbReference>
<dbReference type="InterPro" id="IPR004843">
    <property type="entry name" value="Calcineurin-like_PHP"/>
</dbReference>
<dbReference type="InterPro" id="IPR029052">
    <property type="entry name" value="Metallo-depent_PP-like"/>
</dbReference>
<name>A0A382IYK6_9ZZZZ</name>
<dbReference type="PANTHER" id="PTHR22953">
    <property type="entry name" value="ACID PHOSPHATASE RELATED"/>
    <property type="match status" value="1"/>
</dbReference>
<keyword evidence="1" id="KW-0732">Signal</keyword>
<reference evidence="3" key="1">
    <citation type="submission" date="2018-05" db="EMBL/GenBank/DDBJ databases">
        <authorList>
            <person name="Lanie J.A."/>
            <person name="Ng W.-L."/>
            <person name="Kazmierczak K.M."/>
            <person name="Andrzejewski T.M."/>
            <person name="Davidsen T.M."/>
            <person name="Wayne K.J."/>
            <person name="Tettelin H."/>
            <person name="Glass J.I."/>
            <person name="Rusch D."/>
            <person name="Podicherti R."/>
            <person name="Tsui H.-C.T."/>
            <person name="Winkler M.E."/>
        </authorList>
    </citation>
    <scope>NUCLEOTIDE SEQUENCE</scope>
</reference>
<dbReference type="SUPFAM" id="SSF49363">
    <property type="entry name" value="Purple acid phosphatase, N-terminal domain"/>
    <property type="match status" value="1"/>
</dbReference>
<proteinExistence type="predicted"/>
<evidence type="ECO:0000259" key="2">
    <source>
        <dbReference type="Pfam" id="PF00149"/>
    </source>
</evidence>
<sequence>MRSHFLYWLVPSLTIGVVAADAQFRVLPYLQNSAAEAITVVWLSEDDTPGALTLFDGASTTPVMERISRPEAAVALAYPVWEAEKFFDESPPSPPFIHRIRLSGLLARKTYGYEVRQGTVASEGFFTTAPSPGSGPVRLVFFADCETEPESTGKHVKWQDPADPDSKRLYLLDQTVGFANNLKVILERDPDLIAIAGDLVESGGEQRDWDEFWRHFTDVDGVNLAGRVPLLAAPGNHEYYEGPSMGQYNQPGSERAIGRFRTYFAVPDNGGTDAPTYYRLDYGPVTLIALDVSNGSPPRSEKDTNFFL</sequence>
<dbReference type="Pfam" id="PF00149">
    <property type="entry name" value="Metallophos"/>
    <property type="match status" value="1"/>
</dbReference>
<feature type="non-terminal residue" evidence="3">
    <location>
        <position position="308"/>
    </location>
</feature>
<dbReference type="GO" id="GO:0003993">
    <property type="term" value="F:acid phosphatase activity"/>
    <property type="evidence" value="ECO:0007669"/>
    <property type="project" value="InterPro"/>
</dbReference>
<dbReference type="Gene3D" id="3.60.21.10">
    <property type="match status" value="1"/>
</dbReference>
<dbReference type="InterPro" id="IPR008963">
    <property type="entry name" value="Purple_acid_Pase-like_N"/>
</dbReference>
<feature type="domain" description="Calcineurin-like phosphoesterase" evidence="2">
    <location>
        <begin position="178"/>
        <end position="283"/>
    </location>
</feature>
<dbReference type="SUPFAM" id="SSF56300">
    <property type="entry name" value="Metallo-dependent phosphatases"/>
    <property type="match status" value="1"/>
</dbReference>
<evidence type="ECO:0000256" key="1">
    <source>
        <dbReference type="ARBA" id="ARBA00022729"/>
    </source>
</evidence>
<dbReference type="AlphaFoldDB" id="A0A382IYK6"/>
<accession>A0A382IYK6</accession>